<evidence type="ECO:0000313" key="4">
    <source>
        <dbReference type="Proteomes" id="UP000463138"/>
    </source>
</evidence>
<dbReference type="Gene3D" id="3.40.50.1820">
    <property type="entry name" value="alpha/beta hydrolase"/>
    <property type="match status" value="1"/>
</dbReference>
<keyword evidence="1 3" id="KW-0378">Hydrolase</keyword>
<dbReference type="InterPro" id="IPR029058">
    <property type="entry name" value="AB_hydrolase_fold"/>
</dbReference>
<dbReference type="PANTHER" id="PTHR48081:SF9">
    <property type="entry name" value="CARBOXYLESTERASE"/>
    <property type="match status" value="1"/>
</dbReference>
<dbReference type="GO" id="GO:0016787">
    <property type="term" value="F:hydrolase activity"/>
    <property type="evidence" value="ECO:0007669"/>
    <property type="project" value="UniProtKB-KW"/>
</dbReference>
<organism evidence="3 4">
    <name type="scientific">Halopseudomonas laoshanensis</name>
    <dbReference type="NCBI Taxonomy" id="2268758"/>
    <lineage>
        <taxon>Bacteria</taxon>
        <taxon>Pseudomonadati</taxon>
        <taxon>Pseudomonadota</taxon>
        <taxon>Gammaproteobacteria</taxon>
        <taxon>Pseudomonadales</taxon>
        <taxon>Pseudomonadaceae</taxon>
        <taxon>Halopseudomonas</taxon>
    </lineage>
</organism>
<dbReference type="Pfam" id="PF20434">
    <property type="entry name" value="BD-FAE"/>
    <property type="match status" value="1"/>
</dbReference>
<gene>
    <name evidence="3" type="ORF">DT594_06160</name>
</gene>
<comment type="caution">
    <text evidence="3">The sequence shown here is derived from an EMBL/GenBank/DDBJ whole genome shotgun (WGS) entry which is preliminary data.</text>
</comment>
<reference evidence="3 4" key="1">
    <citation type="submission" date="2018-07" db="EMBL/GenBank/DDBJ databases">
        <title>Pseudomonas laoshanensis sp. nov., isolated from soil.</title>
        <authorList>
            <person name="Sun J."/>
            <person name="Yu L."/>
            <person name="Wang M."/>
            <person name="Zhang C."/>
        </authorList>
    </citation>
    <scope>NUCLEOTIDE SEQUENCE [LARGE SCALE GENOMIC DNA]</scope>
    <source>
        <strain evidence="3 4">Y22</strain>
    </source>
</reference>
<name>A0A7V7GWX7_9GAMM</name>
<dbReference type="EMBL" id="QOVF01000001">
    <property type="protein sequence ID" value="KAA0696894.1"/>
    <property type="molecule type" value="Genomic_DNA"/>
</dbReference>
<dbReference type="OrthoDB" id="9771666at2"/>
<dbReference type="PANTHER" id="PTHR48081">
    <property type="entry name" value="AB HYDROLASE SUPERFAMILY PROTEIN C4A8.06C"/>
    <property type="match status" value="1"/>
</dbReference>
<feature type="domain" description="BD-FAE-like" evidence="2">
    <location>
        <begin position="55"/>
        <end position="242"/>
    </location>
</feature>
<evidence type="ECO:0000313" key="3">
    <source>
        <dbReference type="EMBL" id="KAA0696894.1"/>
    </source>
</evidence>
<dbReference type="InterPro" id="IPR050300">
    <property type="entry name" value="GDXG_lipolytic_enzyme"/>
</dbReference>
<dbReference type="AlphaFoldDB" id="A0A7V7GWX7"/>
<evidence type="ECO:0000256" key="1">
    <source>
        <dbReference type="ARBA" id="ARBA00022801"/>
    </source>
</evidence>
<dbReference type="Proteomes" id="UP000463138">
    <property type="component" value="Unassembled WGS sequence"/>
</dbReference>
<dbReference type="SUPFAM" id="SSF53474">
    <property type="entry name" value="alpha/beta-Hydrolases"/>
    <property type="match status" value="1"/>
</dbReference>
<protein>
    <submittedName>
        <fullName evidence="3">Alpha/beta hydrolase</fullName>
    </submittedName>
</protein>
<evidence type="ECO:0000259" key="2">
    <source>
        <dbReference type="Pfam" id="PF20434"/>
    </source>
</evidence>
<proteinExistence type="predicted"/>
<keyword evidence="4" id="KW-1185">Reference proteome</keyword>
<accession>A0A7V7GWX7</accession>
<sequence length="296" mass="32691">MPFIVPSVKQSLILAAMALALVGCSPLAPLNFVISDKHYTLLADQAYGDNQRQKLDVYFPKENIQSAPVVVFYYGGSWRGGERGNYAFVGEALAAHGMIAVVVDYRVYPEVTYPAFLQDSASAVAWVEKERQQWQDQPQPLFVMGHSAGAYNAAMLALDDRWLAEQNLSRDILSGWIGLSGPYDFIPIVNPQVKPVFHHPDTPEDSQPLFHASASSPPALLLAATPDKLVDPKRNTLQLAEKLRDDGVSVETDTFESLNHYTILLAMARPFQGWEPIIQQVQAFTFDQAGTTVPSD</sequence>
<dbReference type="InterPro" id="IPR049492">
    <property type="entry name" value="BD-FAE-like_dom"/>
</dbReference>